<dbReference type="OrthoDB" id="9788279at2"/>
<dbReference type="PROSITE" id="PS00194">
    <property type="entry name" value="THIOREDOXIN_1"/>
    <property type="match status" value="1"/>
</dbReference>
<keyword evidence="2" id="KW-0201">Cytochrome c-type biogenesis</keyword>
<gene>
    <name evidence="5" type="ORF">DZC52_07255</name>
</gene>
<keyword evidence="3" id="KW-0676">Redox-active center</keyword>
<dbReference type="Proteomes" id="UP000260351">
    <property type="component" value="Unassembled WGS sequence"/>
</dbReference>
<proteinExistence type="predicted"/>
<dbReference type="CDD" id="cd02966">
    <property type="entry name" value="TlpA_like_family"/>
    <property type="match status" value="1"/>
</dbReference>
<dbReference type="InterPro" id="IPR013740">
    <property type="entry name" value="Redoxin"/>
</dbReference>
<dbReference type="Gene3D" id="3.40.30.10">
    <property type="entry name" value="Glutaredoxin"/>
    <property type="match status" value="1"/>
</dbReference>
<name>A0A3E1K8W5_9GAMM</name>
<dbReference type="InterPro" id="IPR017937">
    <property type="entry name" value="Thioredoxin_CS"/>
</dbReference>
<dbReference type="PANTHER" id="PTHR42852:SF17">
    <property type="entry name" value="THIOREDOXIN-LIKE PROTEIN HI_1115"/>
    <property type="match status" value="1"/>
</dbReference>
<dbReference type="GO" id="GO:0017004">
    <property type="term" value="P:cytochrome complex assembly"/>
    <property type="evidence" value="ECO:0007669"/>
    <property type="project" value="UniProtKB-KW"/>
</dbReference>
<dbReference type="GO" id="GO:0016491">
    <property type="term" value="F:oxidoreductase activity"/>
    <property type="evidence" value="ECO:0007669"/>
    <property type="project" value="InterPro"/>
</dbReference>
<evidence type="ECO:0000256" key="2">
    <source>
        <dbReference type="ARBA" id="ARBA00022748"/>
    </source>
</evidence>
<feature type="domain" description="Redoxin" evidence="4">
    <location>
        <begin position="41"/>
        <end position="174"/>
    </location>
</feature>
<reference evidence="5 6" key="1">
    <citation type="submission" date="2018-08" db="EMBL/GenBank/DDBJ databases">
        <title>Wenzhouxiangella salilacus sp. nov., a novel bacterium isolated from a saline lake in Xinjiang Province, China.</title>
        <authorList>
            <person name="Han S."/>
        </authorList>
    </citation>
    <scope>NUCLEOTIDE SEQUENCE [LARGE SCALE GENOMIC DNA]</scope>
    <source>
        <strain evidence="5 6">XDB06</strain>
    </source>
</reference>
<dbReference type="InterPro" id="IPR036249">
    <property type="entry name" value="Thioredoxin-like_sf"/>
</dbReference>
<dbReference type="EMBL" id="QUZK01000034">
    <property type="protein sequence ID" value="RFF30523.1"/>
    <property type="molecule type" value="Genomic_DNA"/>
</dbReference>
<dbReference type="PANTHER" id="PTHR42852">
    <property type="entry name" value="THIOL:DISULFIDE INTERCHANGE PROTEIN DSBE"/>
    <property type="match status" value="1"/>
</dbReference>
<sequence length="178" mass="18822">MKGWRLWVSVVVLGFAVGTALAWLTNSAKDGGDAPESGLAVGESHPGFALPALDGGRVDAAQFAGRAMLVNFWATWCAPCRREMPVLQAASERHGDALAVVGVALDDPEPVADFVEELGIAYTILVGQDEVLDVQSAWGNEVGAMPYTVLVDGEGIVRWLHYGEVTSSELDEALGDVL</sequence>
<protein>
    <submittedName>
        <fullName evidence="5">TlpA family protein disulfide reductase</fullName>
    </submittedName>
</protein>
<evidence type="ECO:0000256" key="3">
    <source>
        <dbReference type="ARBA" id="ARBA00023284"/>
    </source>
</evidence>
<evidence type="ECO:0000259" key="4">
    <source>
        <dbReference type="Pfam" id="PF08534"/>
    </source>
</evidence>
<evidence type="ECO:0000256" key="1">
    <source>
        <dbReference type="ARBA" id="ARBA00004196"/>
    </source>
</evidence>
<dbReference type="SUPFAM" id="SSF52833">
    <property type="entry name" value="Thioredoxin-like"/>
    <property type="match status" value="1"/>
</dbReference>
<evidence type="ECO:0000313" key="5">
    <source>
        <dbReference type="EMBL" id="RFF30523.1"/>
    </source>
</evidence>
<comment type="caution">
    <text evidence="5">The sequence shown here is derived from an EMBL/GenBank/DDBJ whole genome shotgun (WGS) entry which is preliminary data.</text>
</comment>
<evidence type="ECO:0000313" key="6">
    <source>
        <dbReference type="Proteomes" id="UP000260351"/>
    </source>
</evidence>
<organism evidence="5 6">
    <name type="scientific">Wenzhouxiangella sediminis</name>
    <dbReference type="NCBI Taxonomy" id="1792836"/>
    <lineage>
        <taxon>Bacteria</taxon>
        <taxon>Pseudomonadati</taxon>
        <taxon>Pseudomonadota</taxon>
        <taxon>Gammaproteobacteria</taxon>
        <taxon>Chromatiales</taxon>
        <taxon>Wenzhouxiangellaceae</taxon>
        <taxon>Wenzhouxiangella</taxon>
    </lineage>
</organism>
<dbReference type="InterPro" id="IPR050553">
    <property type="entry name" value="Thioredoxin_ResA/DsbE_sf"/>
</dbReference>
<dbReference type="Pfam" id="PF08534">
    <property type="entry name" value="Redoxin"/>
    <property type="match status" value="1"/>
</dbReference>
<dbReference type="GO" id="GO:0030313">
    <property type="term" value="C:cell envelope"/>
    <property type="evidence" value="ECO:0007669"/>
    <property type="project" value="UniProtKB-SubCell"/>
</dbReference>
<keyword evidence="6" id="KW-1185">Reference proteome</keyword>
<dbReference type="AlphaFoldDB" id="A0A3E1K8W5"/>
<accession>A0A3E1K8W5</accession>
<dbReference type="RefSeq" id="WP_116650465.1">
    <property type="nucleotide sequence ID" value="NZ_QUZK01000034.1"/>
</dbReference>
<comment type="subcellular location">
    <subcellularLocation>
        <location evidence="1">Cell envelope</location>
    </subcellularLocation>
</comment>